<feature type="transmembrane region" description="Helical" evidence="1">
    <location>
        <begin position="12"/>
        <end position="30"/>
    </location>
</feature>
<dbReference type="EMBL" id="CP090894">
    <property type="protein sequence ID" value="ULT97826.1"/>
    <property type="molecule type" value="Genomic_DNA"/>
</dbReference>
<keyword evidence="1" id="KW-1133">Transmembrane helix</keyword>
<dbReference type="OMA" id="NECCLRT"/>
<feature type="transmembrane region" description="Helical" evidence="1">
    <location>
        <begin position="70"/>
        <end position="94"/>
    </location>
</feature>
<protein>
    <submittedName>
        <fullName evidence="2">Uncharacterized protein</fullName>
    </submittedName>
</protein>
<evidence type="ECO:0000256" key="1">
    <source>
        <dbReference type="SAM" id="Phobius"/>
    </source>
</evidence>
<organism evidence="2 3">
    <name type="scientific">Caenorhabditis briggsae</name>
    <dbReference type="NCBI Taxonomy" id="6238"/>
    <lineage>
        <taxon>Eukaryota</taxon>
        <taxon>Metazoa</taxon>
        <taxon>Ecdysozoa</taxon>
        <taxon>Nematoda</taxon>
        <taxon>Chromadorea</taxon>
        <taxon>Rhabditida</taxon>
        <taxon>Rhabditina</taxon>
        <taxon>Rhabditomorpha</taxon>
        <taxon>Rhabditoidea</taxon>
        <taxon>Rhabditidae</taxon>
        <taxon>Peloderinae</taxon>
        <taxon>Caenorhabditis</taxon>
    </lineage>
</organism>
<evidence type="ECO:0000313" key="3">
    <source>
        <dbReference type="Proteomes" id="UP000827892"/>
    </source>
</evidence>
<keyword evidence="1" id="KW-0812">Transmembrane</keyword>
<name>A0AAE9D706_CAEBR</name>
<reference evidence="2 3" key="1">
    <citation type="submission" date="2022-05" db="EMBL/GenBank/DDBJ databases">
        <title>Chromosome-level reference genomes for two strains of Caenorhabditis briggsae: an improved platform for comparative genomics.</title>
        <authorList>
            <person name="Stevens L."/>
            <person name="Andersen E.C."/>
        </authorList>
    </citation>
    <scope>NUCLEOTIDE SEQUENCE [LARGE SCALE GENOMIC DNA]</scope>
    <source>
        <strain evidence="2">QX1410_ONT</strain>
        <tissue evidence="2">Whole-organism</tissue>
    </source>
</reference>
<dbReference type="AlphaFoldDB" id="A0AAE9D706"/>
<keyword evidence="1" id="KW-0472">Membrane</keyword>
<sequence>MIFSRRKSVYSLLRLILLLICIKICTSDLFEKSEPCQDVLGKELHCPSNFIYYFECCSNECCLRTQVLPAIVIAFGAIVMTLFCLVSCVAYCCCGD</sequence>
<evidence type="ECO:0000313" key="2">
    <source>
        <dbReference type="EMBL" id="ULT97826.1"/>
    </source>
</evidence>
<accession>A0AAE9D706</accession>
<gene>
    <name evidence="2" type="ORF">L3Y34_005573</name>
</gene>
<proteinExistence type="predicted"/>
<dbReference type="Proteomes" id="UP000827892">
    <property type="component" value="Chromosome IV"/>
</dbReference>